<dbReference type="STRING" id="1196324.A374_06311"/>
<proteinExistence type="predicted"/>
<comment type="caution">
    <text evidence="2">The sequence shown here is derived from an EMBL/GenBank/DDBJ whole genome shotgun (WGS) entry which is preliminary data.</text>
</comment>
<organism evidence="2 3">
    <name type="scientific">Fictibacillus macauensis ZFHKF-1</name>
    <dbReference type="NCBI Taxonomy" id="1196324"/>
    <lineage>
        <taxon>Bacteria</taxon>
        <taxon>Bacillati</taxon>
        <taxon>Bacillota</taxon>
        <taxon>Bacilli</taxon>
        <taxon>Bacillales</taxon>
        <taxon>Fictibacillaceae</taxon>
        <taxon>Fictibacillus</taxon>
    </lineage>
</organism>
<evidence type="ECO:0000259" key="1">
    <source>
        <dbReference type="PROSITE" id="PS51186"/>
    </source>
</evidence>
<name>I8UH12_9BACL</name>
<accession>I8UH12</accession>
<dbReference type="AlphaFoldDB" id="I8UH12"/>
<dbReference type="PROSITE" id="PS51186">
    <property type="entry name" value="GNAT"/>
    <property type="match status" value="1"/>
</dbReference>
<dbReference type="PANTHER" id="PTHR43415">
    <property type="entry name" value="SPERMIDINE N(1)-ACETYLTRANSFERASE"/>
    <property type="match status" value="1"/>
</dbReference>
<protein>
    <submittedName>
        <fullName evidence="2">GNAT family acetyltransferase</fullName>
    </submittedName>
</protein>
<dbReference type="EMBL" id="AKKV01000022">
    <property type="protein sequence ID" value="EIT86190.1"/>
    <property type="molecule type" value="Genomic_DNA"/>
</dbReference>
<dbReference type="Pfam" id="PF13302">
    <property type="entry name" value="Acetyltransf_3"/>
    <property type="match status" value="1"/>
</dbReference>
<sequence>MIQGIQTELRPISMDDFKRTYEWRNDEEIARLEAADWLYRHSHVPLARIEKAYEEILKLDAREMGEFAIYTKEETPVHIGMIGYRDVHLVSRKCAVGIGIGDKRYWGNGYGTDAMKALLHYLFQTMNMHRVQLDTFSGNERAVQSYKKCGFVEEGRRREDVYCDGMYYDTVMMGVLRKDFVALDYTPQKAITTV</sequence>
<dbReference type="PATRIC" id="fig|1196324.3.peg.1288"/>
<reference evidence="2 3" key="1">
    <citation type="journal article" date="2012" name="J. Bacteriol.">
        <title>Genome of Bacillus macauensis ZFHKF-1, a Long-Chain-Forming Bacterium.</title>
        <authorList>
            <person name="Cai L."/>
            <person name="Zhang T."/>
        </authorList>
    </citation>
    <scope>NUCLEOTIDE SEQUENCE [LARGE SCALE GENOMIC DNA]</scope>
    <source>
        <strain evidence="2 3">ZFHKF-1</strain>
    </source>
</reference>
<evidence type="ECO:0000313" key="3">
    <source>
        <dbReference type="Proteomes" id="UP000004080"/>
    </source>
</evidence>
<dbReference type="PANTHER" id="PTHR43415:SF3">
    <property type="entry name" value="GNAT-FAMILY ACETYLTRANSFERASE"/>
    <property type="match status" value="1"/>
</dbReference>
<dbReference type="RefSeq" id="WP_007201359.1">
    <property type="nucleotide sequence ID" value="NZ_AKKV01000022.1"/>
</dbReference>
<feature type="domain" description="N-acetyltransferase" evidence="1">
    <location>
        <begin position="7"/>
        <end position="174"/>
    </location>
</feature>
<keyword evidence="3" id="KW-1185">Reference proteome</keyword>
<evidence type="ECO:0000313" key="2">
    <source>
        <dbReference type="EMBL" id="EIT86190.1"/>
    </source>
</evidence>
<keyword evidence="2" id="KW-0808">Transferase</keyword>
<dbReference type="OrthoDB" id="9795206at2"/>
<dbReference type="Gene3D" id="3.40.630.30">
    <property type="match status" value="1"/>
</dbReference>
<dbReference type="GO" id="GO:0016747">
    <property type="term" value="F:acyltransferase activity, transferring groups other than amino-acyl groups"/>
    <property type="evidence" value="ECO:0007669"/>
    <property type="project" value="InterPro"/>
</dbReference>
<dbReference type="eggNOG" id="COG1670">
    <property type="taxonomic scope" value="Bacteria"/>
</dbReference>
<dbReference type="InterPro" id="IPR016181">
    <property type="entry name" value="Acyl_CoA_acyltransferase"/>
</dbReference>
<gene>
    <name evidence="2" type="ORF">A374_06311</name>
</gene>
<dbReference type="SUPFAM" id="SSF55729">
    <property type="entry name" value="Acyl-CoA N-acyltransferases (Nat)"/>
    <property type="match status" value="1"/>
</dbReference>
<dbReference type="Proteomes" id="UP000004080">
    <property type="component" value="Unassembled WGS sequence"/>
</dbReference>
<dbReference type="InterPro" id="IPR000182">
    <property type="entry name" value="GNAT_dom"/>
</dbReference>